<keyword evidence="1" id="KW-0812">Transmembrane</keyword>
<dbReference type="AlphaFoldDB" id="A0A1J1GKM8"/>
<dbReference type="Proteomes" id="UP000220158">
    <property type="component" value="Unassembled WGS sequence"/>
</dbReference>
<keyword evidence="1" id="KW-0472">Membrane</keyword>
<evidence type="ECO:0000313" key="3">
    <source>
        <dbReference type="Proteomes" id="UP000220158"/>
    </source>
</evidence>
<feature type="transmembrane region" description="Helical" evidence="1">
    <location>
        <begin position="43"/>
        <end position="61"/>
    </location>
</feature>
<gene>
    <name evidence="2" type="ORF">PRELSG_0015300</name>
</gene>
<reference evidence="2 3" key="1">
    <citation type="submission" date="2015-04" db="EMBL/GenBank/DDBJ databases">
        <authorList>
            <consortium name="Pathogen Informatics"/>
        </authorList>
    </citation>
    <scope>NUCLEOTIDE SEQUENCE [LARGE SCALE GENOMIC DNA]</scope>
    <source>
        <strain evidence="2 3">SGS1</strain>
    </source>
</reference>
<protein>
    <submittedName>
        <fullName evidence="2">Fam-h protein</fullName>
    </submittedName>
</protein>
<accession>A0A1J1GKM8</accession>
<dbReference type="GeneID" id="39734076"/>
<evidence type="ECO:0000256" key="1">
    <source>
        <dbReference type="SAM" id="Phobius"/>
    </source>
</evidence>
<name>A0A1J1GKM8_PLARL</name>
<dbReference type="VEuPathDB" id="PlasmoDB:PRELSG_0015300"/>
<evidence type="ECO:0000313" key="2">
    <source>
        <dbReference type="EMBL" id="CRG85792.1"/>
    </source>
</evidence>
<dbReference type="KEGG" id="prel:PRELSG_0015300"/>
<sequence length="221" mass="26278">MNMECHYISNISAYPGLYSHFYKSYITTDISTRKIHNKKREKCKLYFFIKFFLFTLLIWILQCSNNWDSCRLLNYKNDKKYILILGANRSLAENNDIIKQRKEELKCSVQHVTVKTDSELKNEQREIEESINMEQGNEIHTQKEDKEVTCSEKTLEKYNNISKKYSLSFAFILSFTSLLLSIMNCIYSHDMFNLFMFCCLNLSIIIFSILLILEKIKKKKT</sequence>
<organism evidence="2 3">
    <name type="scientific">Plasmodium relictum</name>
    <dbReference type="NCBI Taxonomy" id="85471"/>
    <lineage>
        <taxon>Eukaryota</taxon>
        <taxon>Sar</taxon>
        <taxon>Alveolata</taxon>
        <taxon>Apicomplexa</taxon>
        <taxon>Aconoidasida</taxon>
        <taxon>Haemosporida</taxon>
        <taxon>Plasmodiidae</taxon>
        <taxon>Plasmodium</taxon>
        <taxon>Plasmodium (Haemamoeba)</taxon>
    </lineage>
</organism>
<keyword evidence="1" id="KW-1133">Transmembrane helix</keyword>
<feature type="transmembrane region" description="Helical" evidence="1">
    <location>
        <begin position="194"/>
        <end position="213"/>
    </location>
</feature>
<feature type="transmembrane region" description="Helical" evidence="1">
    <location>
        <begin position="165"/>
        <end position="187"/>
    </location>
</feature>
<dbReference type="EMBL" id="CVMU01000478">
    <property type="protein sequence ID" value="CRG85792.1"/>
    <property type="molecule type" value="Genomic_DNA"/>
</dbReference>
<dbReference type="OMA" id="CITHTEE"/>
<dbReference type="RefSeq" id="XP_028531356.1">
    <property type="nucleotide sequence ID" value="XM_028677834.1"/>
</dbReference>
<proteinExistence type="predicted"/>
<keyword evidence="3" id="KW-1185">Reference proteome</keyword>